<dbReference type="InterPro" id="IPR050627">
    <property type="entry name" value="Nitroreductase/BluB"/>
</dbReference>
<evidence type="ECO:0000256" key="1">
    <source>
        <dbReference type="ARBA" id="ARBA00022630"/>
    </source>
</evidence>
<evidence type="ECO:0000256" key="2">
    <source>
        <dbReference type="ARBA" id="ARBA00022643"/>
    </source>
</evidence>
<name>A0A367QQK8_9NOSO</name>
<evidence type="ECO:0000313" key="5">
    <source>
        <dbReference type="EMBL" id="RCJ25522.1"/>
    </source>
</evidence>
<dbReference type="PANTHER" id="PTHR23026:SF90">
    <property type="entry name" value="IODOTYROSINE DEIODINASE 1"/>
    <property type="match status" value="1"/>
</dbReference>
<dbReference type="InterPro" id="IPR029479">
    <property type="entry name" value="Nitroreductase"/>
</dbReference>
<evidence type="ECO:0000313" key="6">
    <source>
        <dbReference type="Proteomes" id="UP000252107"/>
    </source>
</evidence>
<feature type="domain" description="Nitroreductase" evidence="4">
    <location>
        <begin position="174"/>
        <end position="226"/>
    </location>
</feature>
<organism evidence="5 6">
    <name type="scientific">Nostoc minutum NIES-26</name>
    <dbReference type="NCBI Taxonomy" id="1844469"/>
    <lineage>
        <taxon>Bacteria</taxon>
        <taxon>Bacillati</taxon>
        <taxon>Cyanobacteriota</taxon>
        <taxon>Cyanophyceae</taxon>
        <taxon>Nostocales</taxon>
        <taxon>Nostocaceae</taxon>
        <taxon>Nostoc</taxon>
    </lineage>
</organism>
<dbReference type="SUPFAM" id="SSF55469">
    <property type="entry name" value="FMN-dependent nitroreductase-like"/>
    <property type="match status" value="1"/>
</dbReference>
<dbReference type="InterPro" id="IPR000415">
    <property type="entry name" value="Nitroreductase-like"/>
</dbReference>
<gene>
    <name evidence="5" type="ORF">A6770_27705</name>
</gene>
<feature type="domain" description="Nitroreductase" evidence="4">
    <location>
        <begin position="237"/>
        <end position="315"/>
    </location>
</feature>
<dbReference type="EMBL" id="LXQD01000314">
    <property type="protein sequence ID" value="RCJ25522.1"/>
    <property type="molecule type" value="Genomic_DNA"/>
</dbReference>
<dbReference type="Proteomes" id="UP000252107">
    <property type="component" value="Unassembled WGS sequence"/>
</dbReference>
<keyword evidence="2" id="KW-0288">FMN</keyword>
<comment type="caution">
    <text evidence="5">The sequence shown here is derived from an EMBL/GenBank/DDBJ whole genome shotgun (WGS) entry which is preliminary data.</text>
</comment>
<sequence>MVYWQKLLNKGKLYTQFARSLLANRFLFWSIYVINTKLRYKFDALYYGLLINKNSQANLYNFRRNIHRLEKGLSYQHIKSLFAEDYIWETVYYLKEDEELGLFDANTKKWGESVLDLYFQTCQHSDKIREAYELYQTIKYETNESNCLDWIPYTSDSRPALSINYEALYQLALRRRSIRFYLKNEVDPVLIKKAMDVAALSPSACNRQSFKYLFFNEKRLVKEIAQIPGGVTGYEIPSVVVVIGSYRGYFDERDINAPLIDSSLSVMAFLFALETLGLSSVCINWPNLPDREKKMRQLIYLEPDEFIVMLIGVGYPFSEGKIPYSAKRSIENLIMVNERIIKN</sequence>
<dbReference type="CDD" id="cd02062">
    <property type="entry name" value="Nitro_FMN_reductase"/>
    <property type="match status" value="1"/>
</dbReference>
<accession>A0A367QQK8</accession>
<dbReference type="PANTHER" id="PTHR23026">
    <property type="entry name" value="NADPH NITROREDUCTASE"/>
    <property type="match status" value="1"/>
</dbReference>
<reference evidence="5" key="1">
    <citation type="submission" date="2016-04" db="EMBL/GenBank/DDBJ databases">
        <authorList>
            <person name="Tabuchi Yagui T.R."/>
        </authorList>
    </citation>
    <scope>NUCLEOTIDE SEQUENCE [LARGE SCALE GENOMIC DNA]</scope>
    <source>
        <strain evidence="5">NIES-26</strain>
    </source>
</reference>
<evidence type="ECO:0000256" key="3">
    <source>
        <dbReference type="ARBA" id="ARBA00023002"/>
    </source>
</evidence>
<proteinExistence type="predicted"/>
<protein>
    <recommendedName>
        <fullName evidence="4">Nitroreductase domain-containing protein</fullName>
    </recommendedName>
</protein>
<keyword evidence="1" id="KW-0285">Flavoprotein</keyword>
<dbReference type="GO" id="GO:0016491">
    <property type="term" value="F:oxidoreductase activity"/>
    <property type="evidence" value="ECO:0007669"/>
    <property type="project" value="UniProtKB-KW"/>
</dbReference>
<evidence type="ECO:0000259" key="4">
    <source>
        <dbReference type="Pfam" id="PF00881"/>
    </source>
</evidence>
<dbReference type="AlphaFoldDB" id="A0A367QQK8"/>
<keyword evidence="6" id="KW-1185">Reference proteome</keyword>
<keyword evidence="3" id="KW-0560">Oxidoreductase</keyword>
<dbReference type="Gene3D" id="3.40.109.10">
    <property type="entry name" value="NADH Oxidase"/>
    <property type="match status" value="1"/>
</dbReference>
<dbReference type="Pfam" id="PF00881">
    <property type="entry name" value="Nitroreductase"/>
    <property type="match status" value="2"/>
</dbReference>